<sequence length="287" mass="32655">MSDQRRPTLRRRRLGNELRRIREERGLTLQQAARMLHRSHSAMSKLETGKRGIYRPSLENMLDRYGIEDPAQREALFRLAEEARSDAKGWWQAYDGTVSPETMDLISLEADSTLIEFFDLVLIPGLLQTEDYMRAVIRARRVEQSPERIERMVDVRMRRQQVIRRAAPTRLHSVVDEAALHRMVGGPKVMRGQLQHLTEVSLLGHVALQVVPYGVGAHAGMTSSFQLLHVGVHEDLRVVVVDSLTQIAYSEEADEVRAYCEAFEALKADAFSQADSGTLIERLLSEI</sequence>
<evidence type="ECO:0000313" key="2">
    <source>
        <dbReference type="EMBL" id="GAA2458028.1"/>
    </source>
</evidence>
<dbReference type="CDD" id="cd00093">
    <property type="entry name" value="HTH_XRE"/>
    <property type="match status" value="1"/>
</dbReference>
<name>A0ABN3KF10_9ACTN</name>
<reference evidence="2 3" key="1">
    <citation type="journal article" date="2019" name="Int. J. Syst. Evol. Microbiol.">
        <title>The Global Catalogue of Microorganisms (GCM) 10K type strain sequencing project: providing services to taxonomists for standard genome sequencing and annotation.</title>
        <authorList>
            <consortium name="The Broad Institute Genomics Platform"/>
            <consortium name="The Broad Institute Genome Sequencing Center for Infectious Disease"/>
            <person name="Wu L."/>
            <person name="Ma J."/>
        </authorList>
    </citation>
    <scope>NUCLEOTIDE SEQUENCE [LARGE SCALE GENOMIC DNA]</scope>
    <source>
        <strain evidence="2 3">JCM 3325</strain>
    </source>
</reference>
<accession>A0ABN3KF10</accession>
<dbReference type="Proteomes" id="UP001501231">
    <property type="component" value="Unassembled WGS sequence"/>
</dbReference>
<dbReference type="InterPro" id="IPR043917">
    <property type="entry name" value="DUF5753"/>
</dbReference>
<evidence type="ECO:0000259" key="1">
    <source>
        <dbReference type="PROSITE" id="PS50943"/>
    </source>
</evidence>
<protein>
    <submittedName>
        <fullName evidence="2">Helix-turn-helix transcriptional regulator</fullName>
    </submittedName>
</protein>
<dbReference type="SUPFAM" id="SSF47413">
    <property type="entry name" value="lambda repressor-like DNA-binding domains"/>
    <property type="match status" value="1"/>
</dbReference>
<dbReference type="Pfam" id="PF13560">
    <property type="entry name" value="HTH_31"/>
    <property type="match status" value="1"/>
</dbReference>
<dbReference type="PROSITE" id="PS50943">
    <property type="entry name" value="HTH_CROC1"/>
    <property type="match status" value="1"/>
</dbReference>
<dbReference type="InterPro" id="IPR001387">
    <property type="entry name" value="Cro/C1-type_HTH"/>
</dbReference>
<dbReference type="InterPro" id="IPR010982">
    <property type="entry name" value="Lambda_DNA-bd_dom_sf"/>
</dbReference>
<dbReference type="SMART" id="SM00530">
    <property type="entry name" value="HTH_XRE"/>
    <property type="match status" value="1"/>
</dbReference>
<gene>
    <name evidence="2" type="ORF">GCM10010191_92250</name>
</gene>
<dbReference type="Gene3D" id="1.10.260.40">
    <property type="entry name" value="lambda repressor-like DNA-binding domains"/>
    <property type="match status" value="1"/>
</dbReference>
<dbReference type="RefSeq" id="WP_344598265.1">
    <property type="nucleotide sequence ID" value="NZ_BAAARW010000048.1"/>
</dbReference>
<proteinExistence type="predicted"/>
<dbReference type="EMBL" id="BAAARW010000048">
    <property type="protein sequence ID" value="GAA2458028.1"/>
    <property type="molecule type" value="Genomic_DNA"/>
</dbReference>
<evidence type="ECO:0000313" key="3">
    <source>
        <dbReference type="Proteomes" id="UP001501231"/>
    </source>
</evidence>
<organism evidence="2 3">
    <name type="scientific">Actinomadura vinacea</name>
    <dbReference type="NCBI Taxonomy" id="115336"/>
    <lineage>
        <taxon>Bacteria</taxon>
        <taxon>Bacillati</taxon>
        <taxon>Actinomycetota</taxon>
        <taxon>Actinomycetes</taxon>
        <taxon>Streptosporangiales</taxon>
        <taxon>Thermomonosporaceae</taxon>
        <taxon>Actinomadura</taxon>
    </lineage>
</organism>
<comment type="caution">
    <text evidence="2">The sequence shown here is derived from an EMBL/GenBank/DDBJ whole genome shotgun (WGS) entry which is preliminary data.</text>
</comment>
<keyword evidence="3" id="KW-1185">Reference proteome</keyword>
<feature type="domain" description="HTH cro/C1-type" evidence="1">
    <location>
        <begin position="18"/>
        <end position="73"/>
    </location>
</feature>
<dbReference type="Pfam" id="PF19054">
    <property type="entry name" value="DUF5753"/>
    <property type="match status" value="1"/>
</dbReference>